<dbReference type="GO" id="GO:0003677">
    <property type="term" value="F:DNA binding"/>
    <property type="evidence" value="ECO:0007669"/>
    <property type="project" value="UniProtKB-KW"/>
</dbReference>
<protein>
    <recommendedName>
        <fullName evidence="3">CST complex subunit STN1</fullName>
    </recommendedName>
    <alternativeName>
        <fullName evidence="8">Suppressor of cdc thirteen homolog</fullName>
    </alternativeName>
</protein>
<keyword evidence="7" id="KW-0539">Nucleus</keyword>
<evidence type="ECO:0000313" key="9">
    <source>
        <dbReference type="EMBL" id="CAF0765713.1"/>
    </source>
</evidence>
<evidence type="ECO:0000256" key="7">
    <source>
        <dbReference type="ARBA" id="ARBA00023242"/>
    </source>
</evidence>
<evidence type="ECO:0000256" key="5">
    <source>
        <dbReference type="ARBA" id="ARBA00022895"/>
    </source>
</evidence>
<evidence type="ECO:0000256" key="6">
    <source>
        <dbReference type="ARBA" id="ARBA00023125"/>
    </source>
</evidence>
<reference evidence="9" key="1">
    <citation type="submission" date="2021-02" db="EMBL/GenBank/DDBJ databases">
        <authorList>
            <person name="Nowell W R."/>
        </authorList>
    </citation>
    <scope>NUCLEOTIDE SEQUENCE</scope>
    <source>
        <strain evidence="9">Ploen Becks lab</strain>
    </source>
</reference>
<dbReference type="InterPro" id="IPR040260">
    <property type="entry name" value="RFA2-like"/>
</dbReference>
<comment type="subcellular location">
    <subcellularLocation>
        <location evidence="2">Chromosome</location>
        <location evidence="2">Telomere</location>
    </subcellularLocation>
    <subcellularLocation>
        <location evidence="1">Nucleus</location>
    </subcellularLocation>
</comment>
<sequence length="337" mass="39183">MNEINSKIESHEDTKIFNNTEHDKHKNEPILDTRFQSFLRFYIFDLNNADCCDDFNNQESSLSKKSIIKVNDLYVSKVCICGNIVNIYESVKYYRLKIDDSTGCINVTLWKNSIFDEDSLKLSNSCNYPNVHSQFSQIYTILNSIQTRIKETTINNSIMYEPKQGDLVLIRAYVRCYRQRIELNAVSCIRVKSSQEELIHMILPAILSDKVYSIPLPTLNDLNNLTNKVNCKTSGQQEILIKPEIDNFKNNENFFNFVHKKLIQMSEANILDSSRRVDNNLGTQSCESFALFRFLKNNCPNEFKFVAHKQVLDALKELESRGLVYSCEDEFHYLPLN</sequence>
<comment type="caution">
    <text evidence="9">The sequence shown here is derived from an EMBL/GenBank/DDBJ whole genome shotgun (WGS) entry which is preliminary data.</text>
</comment>
<proteinExistence type="predicted"/>
<dbReference type="PANTHER" id="PTHR13989">
    <property type="entry name" value="REPLICATION PROTEIN A-RELATED"/>
    <property type="match status" value="1"/>
</dbReference>
<dbReference type="GO" id="GO:0000781">
    <property type="term" value="C:chromosome, telomeric region"/>
    <property type="evidence" value="ECO:0007669"/>
    <property type="project" value="UniProtKB-SubCell"/>
</dbReference>
<evidence type="ECO:0000313" key="10">
    <source>
        <dbReference type="Proteomes" id="UP000663879"/>
    </source>
</evidence>
<dbReference type="PANTHER" id="PTHR13989:SF33">
    <property type="entry name" value="CST COMPLEX SUBUNIT STN1"/>
    <property type="match status" value="1"/>
</dbReference>
<dbReference type="Proteomes" id="UP000663879">
    <property type="component" value="Unassembled WGS sequence"/>
</dbReference>
<dbReference type="InterPro" id="IPR012340">
    <property type="entry name" value="NA-bd_OB-fold"/>
</dbReference>
<keyword evidence="6" id="KW-0238">DNA-binding</keyword>
<keyword evidence="4" id="KW-0158">Chromosome</keyword>
<dbReference type="AlphaFoldDB" id="A0A813QE20"/>
<evidence type="ECO:0000256" key="2">
    <source>
        <dbReference type="ARBA" id="ARBA00004574"/>
    </source>
</evidence>
<gene>
    <name evidence="9" type="ORF">OXX778_LOCUS4678</name>
</gene>
<keyword evidence="10" id="KW-1185">Reference proteome</keyword>
<evidence type="ECO:0000256" key="1">
    <source>
        <dbReference type="ARBA" id="ARBA00004123"/>
    </source>
</evidence>
<dbReference type="SUPFAM" id="SSF50249">
    <property type="entry name" value="Nucleic acid-binding proteins"/>
    <property type="match status" value="1"/>
</dbReference>
<evidence type="ECO:0000256" key="8">
    <source>
        <dbReference type="ARBA" id="ARBA00030039"/>
    </source>
</evidence>
<dbReference type="OrthoDB" id="77828at2759"/>
<accession>A0A813QE20</accession>
<evidence type="ECO:0000256" key="3">
    <source>
        <dbReference type="ARBA" id="ARBA00017411"/>
    </source>
</evidence>
<name>A0A813QE20_9BILA</name>
<evidence type="ECO:0000256" key="4">
    <source>
        <dbReference type="ARBA" id="ARBA00022454"/>
    </source>
</evidence>
<organism evidence="9 10">
    <name type="scientific">Brachionus calyciflorus</name>
    <dbReference type="NCBI Taxonomy" id="104777"/>
    <lineage>
        <taxon>Eukaryota</taxon>
        <taxon>Metazoa</taxon>
        <taxon>Spiralia</taxon>
        <taxon>Gnathifera</taxon>
        <taxon>Rotifera</taxon>
        <taxon>Eurotatoria</taxon>
        <taxon>Monogononta</taxon>
        <taxon>Pseudotrocha</taxon>
        <taxon>Ploima</taxon>
        <taxon>Brachionidae</taxon>
        <taxon>Brachionus</taxon>
    </lineage>
</organism>
<keyword evidence="5" id="KW-0779">Telomere</keyword>
<dbReference type="Gene3D" id="2.40.50.140">
    <property type="entry name" value="Nucleic acid-binding proteins"/>
    <property type="match status" value="1"/>
</dbReference>
<dbReference type="EMBL" id="CAJNOC010000472">
    <property type="protein sequence ID" value="CAF0765713.1"/>
    <property type="molecule type" value="Genomic_DNA"/>
</dbReference>
<dbReference type="GO" id="GO:0005634">
    <property type="term" value="C:nucleus"/>
    <property type="evidence" value="ECO:0007669"/>
    <property type="project" value="UniProtKB-SubCell"/>
</dbReference>